<feature type="binding site" description="in other chain" evidence="11">
    <location>
        <begin position="247"/>
        <end position="248"/>
    </location>
    <ligand>
        <name>ATP</name>
        <dbReference type="ChEBI" id="CHEBI:30616"/>
        <note>ligand shared between two neighboring subunits</note>
    </ligand>
</feature>
<reference evidence="17 18" key="1">
    <citation type="submission" date="2019-06" db="EMBL/GenBank/DDBJ databases">
        <title>Whole genome shotgun sequence of Streptomyces gardneri NBRC 12865.</title>
        <authorList>
            <person name="Hosoyama A."/>
            <person name="Uohara A."/>
            <person name="Ohji S."/>
            <person name="Ichikawa N."/>
        </authorList>
    </citation>
    <scope>NUCLEOTIDE SEQUENCE [LARGE SCALE GENOMIC DNA]</scope>
    <source>
        <strain evidence="17 18">NBRC 12865</strain>
    </source>
</reference>
<comment type="similarity">
    <text evidence="2 11 13">Belongs to the AdoMet synthase family.</text>
</comment>
<dbReference type="Gene3D" id="3.30.300.10">
    <property type="match status" value="3"/>
</dbReference>
<dbReference type="Pfam" id="PF02773">
    <property type="entry name" value="S-AdoMet_synt_C"/>
    <property type="match status" value="1"/>
</dbReference>
<feature type="binding site" evidence="11">
    <location>
        <position position="43"/>
    </location>
    <ligand>
        <name>K(+)</name>
        <dbReference type="ChEBI" id="CHEBI:29103"/>
    </ligand>
</feature>
<feature type="binding site" evidence="11">
    <location>
        <position position="256"/>
    </location>
    <ligand>
        <name>L-methionine</name>
        <dbReference type="ChEBI" id="CHEBI:57844"/>
        <note>ligand shared between two neighboring subunits</note>
    </ligand>
</feature>
<evidence type="ECO:0000259" key="16">
    <source>
        <dbReference type="Pfam" id="PF02773"/>
    </source>
</evidence>
<dbReference type="FunFam" id="3.30.300.10:FF:000004">
    <property type="entry name" value="S-adenosylmethionine synthase"/>
    <property type="match status" value="1"/>
</dbReference>
<keyword evidence="9 11" id="KW-0460">Magnesium</keyword>
<proteinExistence type="inferred from homology"/>
<dbReference type="InterPro" id="IPR022629">
    <property type="entry name" value="S-AdoMet_synt_central"/>
</dbReference>
<feature type="domain" description="S-adenosylmethionine synthetase central" evidence="15">
    <location>
        <begin position="125"/>
        <end position="248"/>
    </location>
</feature>
<comment type="cofactor">
    <cofactor evidence="11">
        <name>K(+)</name>
        <dbReference type="ChEBI" id="CHEBI:29103"/>
    </cofactor>
    <text evidence="11">Binds 1 potassium ion per subunit.</text>
</comment>
<feature type="binding site" description="in other chain" evidence="11">
    <location>
        <position position="15"/>
    </location>
    <ligand>
        <name>ATP</name>
        <dbReference type="ChEBI" id="CHEBI:30616"/>
        <note>ligand shared between two neighboring subunits</note>
    </ligand>
</feature>
<feature type="domain" description="S-adenosylmethionine synthetase N-terminal" evidence="14">
    <location>
        <begin position="4"/>
        <end position="101"/>
    </location>
</feature>
<dbReference type="HAMAP" id="MF_00086">
    <property type="entry name" value="S_AdoMet_synth1"/>
    <property type="match status" value="1"/>
</dbReference>
<evidence type="ECO:0000256" key="2">
    <source>
        <dbReference type="ARBA" id="ARBA00009685"/>
    </source>
</evidence>
<comment type="pathway">
    <text evidence="1 11">Amino-acid biosynthesis; S-adenosyl-L-methionine biosynthesis; S-adenosyl-L-methionine from L-methionine: step 1/1.</text>
</comment>
<keyword evidence="5 11" id="KW-0808">Transferase</keyword>
<feature type="domain" description="S-adenosylmethionine synthetase C-terminal" evidence="16">
    <location>
        <begin position="250"/>
        <end position="389"/>
    </location>
</feature>
<feature type="binding site" evidence="11">
    <location>
        <position position="17"/>
    </location>
    <ligand>
        <name>Mg(2+)</name>
        <dbReference type="ChEBI" id="CHEBI:18420"/>
    </ligand>
</feature>
<evidence type="ECO:0000256" key="1">
    <source>
        <dbReference type="ARBA" id="ARBA00005224"/>
    </source>
</evidence>
<feature type="binding site" description="in other chain" evidence="11">
    <location>
        <position position="287"/>
    </location>
    <ligand>
        <name>L-methionine</name>
        <dbReference type="ChEBI" id="CHEBI:57844"/>
        <note>ligand shared between two neighboring subunits</note>
    </ligand>
</feature>
<dbReference type="Proteomes" id="UP000315226">
    <property type="component" value="Unassembled WGS sequence"/>
</dbReference>
<feature type="binding site" description="in other chain" evidence="11">
    <location>
        <begin position="174"/>
        <end position="176"/>
    </location>
    <ligand>
        <name>ATP</name>
        <dbReference type="ChEBI" id="CHEBI:30616"/>
        <note>ligand shared between two neighboring subunits</note>
    </ligand>
</feature>
<keyword evidence="6 11" id="KW-0479">Metal-binding</keyword>
<evidence type="ECO:0000256" key="10">
    <source>
        <dbReference type="ARBA" id="ARBA00022958"/>
    </source>
</evidence>
<keyword evidence="3 11" id="KW-0963">Cytoplasm</keyword>
<comment type="function">
    <text evidence="11">Catalyzes the formation of S-adenosylmethionine (AdoMet) from methionine and ATP. The overall synthetic reaction is composed of two sequential steps, AdoMet formation and the subsequent tripolyphosphate hydrolysis which occurs prior to release of AdoMet from the enzyme.</text>
</comment>
<dbReference type="Pfam" id="PF00438">
    <property type="entry name" value="S-AdoMet_synt_N"/>
    <property type="match status" value="1"/>
</dbReference>
<evidence type="ECO:0000256" key="6">
    <source>
        <dbReference type="ARBA" id="ARBA00022723"/>
    </source>
</evidence>
<dbReference type="GO" id="GO:0006730">
    <property type="term" value="P:one-carbon metabolic process"/>
    <property type="evidence" value="ECO:0007669"/>
    <property type="project" value="UniProtKB-KW"/>
</dbReference>
<evidence type="ECO:0000313" key="18">
    <source>
        <dbReference type="Proteomes" id="UP000315226"/>
    </source>
</evidence>
<feature type="binding site" evidence="11">
    <location>
        <position position="283"/>
    </location>
    <ligand>
        <name>ATP</name>
        <dbReference type="ChEBI" id="CHEBI:30616"/>
        <note>ligand shared between two neighboring subunits</note>
    </ligand>
</feature>
<dbReference type="PROSITE" id="PS00376">
    <property type="entry name" value="ADOMET_SYNTHASE_1"/>
    <property type="match status" value="1"/>
</dbReference>
<evidence type="ECO:0000313" key="17">
    <source>
        <dbReference type="EMBL" id="GEB58431.1"/>
    </source>
</evidence>
<keyword evidence="10 11" id="KW-0630">Potassium</keyword>
<feature type="region of interest" description="Flexible loop" evidence="11">
    <location>
        <begin position="99"/>
        <end position="109"/>
    </location>
</feature>
<dbReference type="InterPro" id="IPR022631">
    <property type="entry name" value="ADOMET_SYNTHASE_CS"/>
</dbReference>
<dbReference type="CDD" id="cd18079">
    <property type="entry name" value="S-AdoMet_synt"/>
    <property type="match status" value="1"/>
</dbReference>
<evidence type="ECO:0000256" key="12">
    <source>
        <dbReference type="RuleBase" id="RU000542"/>
    </source>
</evidence>
<dbReference type="UniPathway" id="UPA00315">
    <property type="reaction ID" value="UER00080"/>
</dbReference>
<dbReference type="PANTHER" id="PTHR11964">
    <property type="entry name" value="S-ADENOSYLMETHIONINE SYNTHETASE"/>
    <property type="match status" value="1"/>
</dbReference>
<evidence type="ECO:0000259" key="15">
    <source>
        <dbReference type="Pfam" id="PF02772"/>
    </source>
</evidence>
<dbReference type="InterPro" id="IPR002133">
    <property type="entry name" value="S-AdoMet_synthetase"/>
</dbReference>
<dbReference type="InterPro" id="IPR022636">
    <property type="entry name" value="S-AdoMet_synthetase_sfam"/>
</dbReference>
<comment type="catalytic activity">
    <reaction evidence="11">
        <text>L-methionine + ATP + H2O = S-adenosyl-L-methionine + phosphate + diphosphate</text>
        <dbReference type="Rhea" id="RHEA:21080"/>
        <dbReference type="ChEBI" id="CHEBI:15377"/>
        <dbReference type="ChEBI" id="CHEBI:30616"/>
        <dbReference type="ChEBI" id="CHEBI:33019"/>
        <dbReference type="ChEBI" id="CHEBI:43474"/>
        <dbReference type="ChEBI" id="CHEBI:57844"/>
        <dbReference type="ChEBI" id="CHEBI:59789"/>
        <dbReference type="EC" id="2.5.1.6"/>
    </reaction>
</comment>
<evidence type="ECO:0000256" key="3">
    <source>
        <dbReference type="ARBA" id="ARBA00022490"/>
    </source>
</evidence>
<dbReference type="FunFam" id="3.30.300.10:FF:000006">
    <property type="entry name" value="S-adenosylmethionine synthase"/>
    <property type="match status" value="1"/>
</dbReference>
<keyword evidence="4 11" id="KW-0554">One-carbon metabolism</keyword>
<dbReference type="OrthoDB" id="9801686at2"/>
<feature type="binding site" evidence="11">
    <location>
        <position position="279"/>
    </location>
    <ligand>
        <name>ATP</name>
        <dbReference type="ChEBI" id="CHEBI:30616"/>
        <note>ligand shared between two neighboring subunits</note>
    </ligand>
</feature>
<protein>
    <recommendedName>
        <fullName evidence="11">S-adenosylmethionine synthase</fullName>
        <shortName evidence="11">AdoMet synthase</shortName>
        <ecNumber evidence="11">2.5.1.6</ecNumber>
    </recommendedName>
    <alternativeName>
        <fullName evidence="11">MAT</fullName>
    </alternativeName>
    <alternativeName>
        <fullName evidence="11">Methionine adenosyltransferase</fullName>
    </alternativeName>
</protein>
<evidence type="ECO:0000256" key="8">
    <source>
        <dbReference type="ARBA" id="ARBA00022840"/>
    </source>
</evidence>
<dbReference type="GO" id="GO:0006556">
    <property type="term" value="P:S-adenosylmethionine biosynthetic process"/>
    <property type="evidence" value="ECO:0007669"/>
    <property type="project" value="UniProtKB-UniRule"/>
</dbReference>
<gene>
    <name evidence="11 17" type="primary">metK</name>
    <name evidence="17" type="ORF">SGA01_40360</name>
</gene>
<evidence type="ECO:0000256" key="9">
    <source>
        <dbReference type="ARBA" id="ARBA00022842"/>
    </source>
</evidence>
<dbReference type="GO" id="GO:0000287">
    <property type="term" value="F:magnesium ion binding"/>
    <property type="evidence" value="ECO:0007669"/>
    <property type="project" value="UniProtKB-UniRule"/>
</dbReference>
<feature type="binding site" description="in other chain" evidence="11">
    <location>
        <begin position="262"/>
        <end position="263"/>
    </location>
    <ligand>
        <name>ATP</name>
        <dbReference type="ChEBI" id="CHEBI:30616"/>
        <note>ligand shared between two neighboring subunits</note>
    </ligand>
</feature>
<comment type="cofactor">
    <cofactor evidence="11">
        <name>Mg(2+)</name>
        <dbReference type="ChEBI" id="CHEBI:18420"/>
    </cofactor>
    <text evidence="11">Binds 2 divalent ions per subunit.</text>
</comment>
<comment type="subcellular location">
    <subcellularLocation>
        <location evidence="11 12">Cytoplasm</location>
    </subcellularLocation>
</comment>
<name>A0A4Y3RKR2_9ACTN</name>
<organism evidence="17 18">
    <name type="scientific">Streptomyces gardneri</name>
    <dbReference type="NCBI Taxonomy" id="66892"/>
    <lineage>
        <taxon>Bacteria</taxon>
        <taxon>Bacillati</taxon>
        <taxon>Actinomycetota</taxon>
        <taxon>Actinomycetes</taxon>
        <taxon>Kitasatosporales</taxon>
        <taxon>Streptomycetaceae</taxon>
        <taxon>Streptomyces</taxon>
    </lineage>
</organism>
<dbReference type="GO" id="GO:0004478">
    <property type="term" value="F:methionine adenosyltransferase activity"/>
    <property type="evidence" value="ECO:0007669"/>
    <property type="project" value="UniProtKB-UniRule"/>
</dbReference>
<comment type="subunit">
    <text evidence="11">Homotetramer; dimer of dimers.</text>
</comment>
<evidence type="ECO:0000256" key="4">
    <source>
        <dbReference type="ARBA" id="ARBA00022563"/>
    </source>
</evidence>
<dbReference type="AlphaFoldDB" id="A0A4Y3RKR2"/>
<feature type="binding site" description="in other chain" evidence="11">
    <location>
        <position position="99"/>
    </location>
    <ligand>
        <name>L-methionine</name>
        <dbReference type="ChEBI" id="CHEBI:57844"/>
        <note>ligand shared between two neighboring subunits</note>
    </ligand>
</feature>
<keyword evidence="7 11" id="KW-0547">Nucleotide-binding</keyword>
<dbReference type="InterPro" id="IPR022630">
    <property type="entry name" value="S-AdoMet_synt_C"/>
</dbReference>
<dbReference type="PIRSF" id="PIRSF000497">
    <property type="entry name" value="MAT"/>
    <property type="match status" value="1"/>
</dbReference>
<dbReference type="GO" id="GO:0005524">
    <property type="term" value="F:ATP binding"/>
    <property type="evidence" value="ECO:0007669"/>
    <property type="project" value="UniProtKB-UniRule"/>
</dbReference>
<dbReference type="RefSeq" id="WP_141297790.1">
    <property type="nucleotide sequence ID" value="NZ_BJMN01000025.1"/>
</dbReference>
<evidence type="ECO:0000256" key="5">
    <source>
        <dbReference type="ARBA" id="ARBA00022679"/>
    </source>
</evidence>
<dbReference type="EMBL" id="BJMN01000025">
    <property type="protein sequence ID" value="GEB58431.1"/>
    <property type="molecule type" value="Genomic_DNA"/>
</dbReference>
<keyword evidence="8 11" id="KW-0067">ATP-binding</keyword>
<dbReference type="NCBIfam" id="TIGR01034">
    <property type="entry name" value="metK"/>
    <property type="match status" value="1"/>
</dbReference>
<accession>A0A4Y3RKR2</accession>
<comment type="caution">
    <text evidence="17">The sequence shown here is derived from an EMBL/GenBank/DDBJ whole genome shotgun (WGS) entry which is preliminary data.</text>
</comment>
<feature type="binding site" description="in other chain" evidence="11">
    <location>
        <position position="56"/>
    </location>
    <ligand>
        <name>L-methionine</name>
        <dbReference type="ChEBI" id="CHEBI:57844"/>
        <note>ligand shared between two neighboring subunits</note>
    </ligand>
</feature>
<keyword evidence="18" id="KW-1185">Reference proteome</keyword>
<dbReference type="SUPFAM" id="SSF55973">
    <property type="entry name" value="S-adenosylmethionine synthetase"/>
    <property type="match status" value="3"/>
</dbReference>
<dbReference type="EC" id="2.5.1.6" evidence="11"/>
<evidence type="ECO:0000256" key="11">
    <source>
        <dbReference type="HAMAP-Rule" id="MF_00086"/>
    </source>
</evidence>
<dbReference type="InterPro" id="IPR022628">
    <property type="entry name" value="S-AdoMet_synt_N"/>
</dbReference>
<sequence>MSRRLFTSESVTEGHPDKIADRISDTILDALLTEDPSSRVAVETLITTGLVHIAGEVTTTAYAPIAKLVREAILDIGYDSSAKGFDGASCGVSVSIGAQSPDIAQGVDTAYESRVEGTGDELAAQGAGDQGLMFGYACDDTAELMPLPIALAHRLSRRLTEVRKNGTVPYLRPDGKTQVTIEYDGDRPVRLDTVVVSSQHAADISVEGLLTPDVREYVVEHVLKELVEEGVTLESDGYRLLVNPTGRFEVGGPMGDAGLTGRKIIIDTYGGMARHGGGAFSGKDPSKVDRSAAYAMRWVAKNVVAAGLARRCEVQVAYAIGKAEPVGLFVETFGTGTLPDVTIQEAVSEVFDLRPAAIIRDLDLKRPIYAATAAYGHFGRELPEFTWERTDRVEALKKAAGA</sequence>
<dbReference type="PROSITE" id="PS00377">
    <property type="entry name" value="ADOMET_SYNTHASE_2"/>
    <property type="match status" value="1"/>
</dbReference>
<evidence type="ECO:0000259" key="14">
    <source>
        <dbReference type="Pfam" id="PF00438"/>
    </source>
</evidence>
<dbReference type="Pfam" id="PF02772">
    <property type="entry name" value="S-AdoMet_synt_M"/>
    <property type="match status" value="1"/>
</dbReference>
<dbReference type="GO" id="GO:0005737">
    <property type="term" value="C:cytoplasm"/>
    <property type="evidence" value="ECO:0007669"/>
    <property type="project" value="UniProtKB-SubCell"/>
</dbReference>
<evidence type="ECO:0000256" key="7">
    <source>
        <dbReference type="ARBA" id="ARBA00022741"/>
    </source>
</evidence>
<feature type="binding site" evidence="11">
    <location>
        <position position="256"/>
    </location>
    <ligand>
        <name>ATP</name>
        <dbReference type="ChEBI" id="CHEBI:30616"/>
        <note>ligand shared between two neighboring subunits</note>
    </ligand>
</feature>
<evidence type="ECO:0000256" key="13">
    <source>
        <dbReference type="RuleBase" id="RU004462"/>
    </source>
</evidence>